<evidence type="ECO:0000313" key="8">
    <source>
        <dbReference type="EMBL" id="CAB4875206.1"/>
    </source>
</evidence>
<name>A0A6J7DWW6_9ZZZZ</name>
<evidence type="ECO:0000256" key="3">
    <source>
        <dbReference type="ARBA" id="ARBA00022692"/>
    </source>
</evidence>
<protein>
    <submittedName>
        <fullName evidence="8">Unannotated protein</fullName>
    </submittedName>
</protein>
<dbReference type="AlphaFoldDB" id="A0A6J7DWW6"/>
<evidence type="ECO:0000256" key="6">
    <source>
        <dbReference type="SAM" id="Phobius"/>
    </source>
</evidence>
<dbReference type="InterPro" id="IPR004869">
    <property type="entry name" value="MMPL_dom"/>
</dbReference>
<feature type="transmembrane region" description="Helical" evidence="6">
    <location>
        <begin position="80"/>
        <end position="99"/>
    </location>
</feature>
<proteinExistence type="predicted"/>
<comment type="subcellular location">
    <subcellularLocation>
        <location evidence="1">Cell membrane</location>
        <topology evidence="1">Multi-pass membrane protein</topology>
    </subcellularLocation>
</comment>
<dbReference type="EMBL" id="CAFBLO010000111">
    <property type="protein sequence ID" value="CAB4875206.1"/>
    <property type="molecule type" value="Genomic_DNA"/>
</dbReference>
<organism evidence="8">
    <name type="scientific">freshwater metagenome</name>
    <dbReference type="NCBI Taxonomy" id="449393"/>
    <lineage>
        <taxon>unclassified sequences</taxon>
        <taxon>metagenomes</taxon>
        <taxon>ecological metagenomes</taxon>
    </lineage>
</organism>
<evidence type="ECO:0000259" key="7">
    <source>
        <dbReference type="Pfam" id="PF03176"/>
    </source>
</evidence>
<dbReference type="Pfam" id="PF03176">
    <property type="entry name" value="MMPL"/>
    <property type="match status" value="1"/>
</dbReference>
<reference evidence="8" key="1">
    <citation type="submission" date="2020-05" db="EMBL/GenBank/DDBJ databases">
        <authorList>
            <person name="Chiriac C."/>
            <person name="Salcher M."/>
            <person name="Ghai R."/>
            <person name="Kavagutti S V."/>
        </authorList>
    </citation>
    <scope>NUCLEOTIDE SEQUENCE</scope>
</reference>
<keyword evidence="5 6" id="KW-0472">Membrane</keyword>
<dbReference type="SUPFAM" id="SSF82866">
    <property type="entry name" value="Multidrug efflux transporter AcrB transmembrane domain"/>
    <property type="match status" value="1"/>
</dbReference>
<feature type="domain" description="Membrane transport protein MMPL" evidence="7">
    <location>
        <begin position="2"/>
        <end position="192"/>
    </location>
</feature>
<evidence type="ECO:0000256" key="4">
    <source>
        <dbReference type="ARBA" id="ARBA00022989"/>
    </source>
</evidence>
<dbReference type="InterPro" id="IPR050545">
    <property type="entry name" value="Mycobact_MmpL"/>
</dbReference>
<keyword evidence="4 6" id="KW-1133">Transmembrane helix</keyword>
<feature type="transmembrane region" description="Helical" evidence="6">
    <location>
        <begin position="42"/>
        <end position="68"/>
    </location>
</feature>
<dbReference type="GO" id="GO:0005886">
    <property type="term" value="C:plasma membrane"/>
    <property type="evidence" value="ECO:0007669"/>
    <property type="project" value="UniProtKB-SubCell"/>
</dbReference>
<feature type="transmembrane region" description="Helical" evidence="6">
    <location>
        <begin position="16"/>
        <end position="35"/>
    </location>
</feature>
<dbReference type="PANTHER" id="PTHR33406">
    <property type="entry name" value="MEMBRANE PROTEIN MJ1562-RELATED"/>
    <property type="match status" value="1"/>
</dbReference>
<keyword evidence="3 6" id="KW-0812">Transmembrane</keyword>
<feature type="transmembrane region" description="Helical" evidence="6">
    <location>
        <begin position="131"/>
        <end position="151"/>
    </location>
</feature>
<sequence>MAPINIDVSEKLSQALPIYLGTVIGLSLLIMMLVFRSIWLPLIASAGFLFTVFATLGAVTAVFQWGWLGWLFDIHDPAPILSFLPTMLIGILFGLAMDYQLFLASGMREAFIHGKSATDSINYGVRLSRSVVTAAAIIMISVFGGFVFSHTTMIRPVGFGLAVGVLVDAFLVRLVLVPAALKLLGPAAWWLPKWLDRILPDVDVEGAKLERTIAHQ</sequence>
<keyword evidence="2" id="KW-1003">Cell membrane</keyword>
<dbReference type="PANTHER" id="PTHR33406:SF13">
    <property type="entry name" value="MEMBRANE PROTEIN YDFJ"/>
    <property type="match status" value="1"/>
</dbReference>
<accession>A0A6J7DWW6</accession>
<gene>
    <name evidence="8" type="ORF">UFOPK3364_00974</name>
</gene>
<evidence type="ECO:0000256" key="1">
    <source>
        <dbReference type="ARBA" id="ARBA00004651"/>
    </source>
</evidence>
<evidence type="ECO:0000256" key="5">
    <source>
        <dbReference type="ARBA" id="ARBA00023136"/>
    </source>
</evidence>
<dbReference type="Gene3D" id="1.20.1640.10">
    <property type="entry name" value="Multidrug efflux transporter AcrB transmembrane domain"/>
    <property type="match status" value="1"/>
</dbReference>
<evidence type="ECO:0000256" key="2">
    <source>
        <dbReference type="ARBA" id="ARBA00022475"/>
    </source>
</evidence>